<dbReference type="GO" id="GO:0005681">
    <property type="term" value="C:spliceosomal complex"/>
    <property type="evidence" value="ECO:0007669"/>
    <property type="project" value="InterPro"/>
</dbReference>
<dbReference type="STRING" id="930990.A0A067MFJ8"/>
<keyword evidence="5" id="KW-0175">Coiled coil</keyword>
<dbReference type="Proteomes" id="UP000027195">
    <property type="component" value="Unassembled WGS sequence"/>
</dbReference>
<dbReference type="AlphaFoldDB" id="A0A067MFJ8"/>
<keyword evidence="6" id="KW-0539">Nucleus</keyword>
<keyword evidence="3" id="KW-0863">Zinc-finger</keyword>
<dbReference type="SUPFAM" id="SSF57667">
    <property type="entry name" value="beta-beta-alpha zinc fingers"/>
    <property type="match status" value="1"/>
</dbReference>
<evidence type="ECO:0000256" key="7">
    <source>
        <dbReference type="SAM" id="MobiDB-lite"/>
    </source>
</evidence>
<feature type="compositionally biased region" description="Basic and acidic residues" evidence="7">
    <location>
        <begin position="60"/>
        <end position="76"/>
    </location>
</feature>
<dbReference type="OrthoDB" id="77607at2759"/>
<dbReference type="GO" id="GO:0008270">
    <property type="term" value="F:zinc ion binding"/>
    <property type="evidence" value="ECO:0007669"/>
    <property type="project" value="UniProtKB-KW"/>
</dbReference>
<dbReference type="PANTHER" id="PTHR13278">
    <property type="entry name" value="ZINC FINGER PROTEIN 830"/>
    <property type="match status" value="1"/>
</dbReference>
<feature type="compositionally biased region" description="Acidic residues" evidence="7">
    <location>
        <begin position="108"/>
        <end position="119"/>
    </location>
</feature>
<dbReference type="GO" id="GO:0044773">
    <property type="term" value="P:mitotic DNA damage checkpoint signaling"/>
    <property type="evidence" value="ECO:0007669"/>
    <property type="project" value="TreeGrafter"/>
</dbReference>
<reference evidence="9" key="1">
    <citation type="journal article" date="2014" name="Proc. Natl. Acad. Sci. U.S.A.">
        <title>Extensive sampling of basidiomycete genomes demonstrates inadequacy of the white-rot/brown-rot paradigm for wood decay fungi.</title>
        <authorList>
            <person name="Riley R."/>
            <person name="Salamov A.A."/>
            <person name="Brown D.W."/>
            <person name="Nagy L.G."/>
            <person name="Floudas D."/>
            <person name="Held B.W."/>
            <person name="Levasseur A."/>
            <person name="Lombard V."/>
            <person name="Morin E."/>
            <person name="Otillar R."/>
            <person name="Lindquist E.A."/>
            <person name="Sun H."/>
            <person name="LaButti K.M."/>
            <person name="Schmutz J."/>
            <person name="Jabbour D."/>
            <person name="Luo H."/>
            <person name="Baker S.E."/>
            <person name="Pisabarro A.G."/>
            <person name="Walton J.D."/>
            <person name="Blanchette R.A."/>
            <person name="Henrissat B."/>
            <person name="Martin F."/>
            <person name="Cullen D."/>
            <person name="Hibbett D.S."/>
            <person name="Grigoriev I.V."/>
        </authorList>
    </citation>
    <scope>NUCLEOTIDE SEQUENCE [LARGE SCALE GENOMIC DNA]</scope>
    <source>
        <strain evidence="9">FD-172 SS1</strain>
    </source>
</reference>
<evidence type="ECO:0000256" key="2">
    <source>
        <dbReference type="ARBA" id="ARBA00022723"/>
    </source>
</evidence>
<dbReference type="GO" id="GO:0003676">
    <property type="term" value="F:nucleic acid binding"/>
    <property type="evidence" value="ECO:0007669"/>
    <property type="project" value="InterPro"/>
</dbReference>
<gene>
    <name evidence="8" type="ORF">BOTBODRAFT_45173</name>
</gene>
<organism evidence="8 9">
    <name type="scientific">Botryobasidium botryosum (strain FD-172 SS1)</name>
    <dbReference type="NCBI Taxonomy" id="930990"/>
    <lineage>
        <taxon>Eukaryota</taxon>
        <taxon>Fungi</taxon>
        <taxon>Dikarya</taxon>
        <taxon>Basidiomycota</taxon>
        <taxon>Agaricomycotina</taxon>
        <taxon>Agaricomycetes</taxon>
        <taxon>Cantharellales</taxon>
        <taxon>Botryobasidiaceae</taxon>
        <taxon>Botryobasidium</taxon>
    </lineage>
</organism>
<evidence type="ECO:0000256" key="6">
    <source>
        <dbReference type="ARBA" id="ARBA00023242"/>
    </source>
</evidence>
<dbReference type="GO" id="GO:0033314">
    <property type="term" value="P:mitotic DNA replication checkpoint signaling"/>
    <property type="evidence" value="ECO:0007669"/>
    <property type="project" value="TreeGrafter"/>
</dbReference>
<dbReference type="InParanoid" id="A0A067MFJ8"/>
<keyword evidence="2" id="KW-0479">Metal-binding</keyword>
<evidence type="ECO:0000256" key="3">
    <source>
        <dbReference type="ARBA" id="ARBA00022771"/>
    </source>
</evidence>
<keyword evidence="9" id="KW-1185">Reference proteome</keyword>
<feature type="compositionally biased region" description="Polar residues" evidence="7">
    <location>
        <begin position="158"/>
        <end position="168"/>
    </location>
</feature>
<evidence type="ECO:0000313" key="9">
    <source>
        <dbReference type="Proteomes" id="UP000027195"/>
    </source>
</evidence>
<evidence type="ECO:0000256" key="5">
    <source>
        <dbReference type="ARBA" id="ARBA00023054"/>
    </source>
</evidence>
<dbReference type="PANTHER" id="PTHR13278:SF0">
    <property type="entry name" value="ZINC FINGER PROTEIN 830"/>
    <property type="match status" value="1"/>
</dbReference>
<dbReference type="Gene3D" id="3.30.160.60">
    <property type="entry name" value="Classic Zinc Finger"/>
    <property type="match status" value="1"/>
</dbReference>
<dbReference type="GO" id="GO:0033260">
    <property type="term" value="P:nuclear DNA replication"/>
    <property type="evidence" value="ECO:0007669"/>
    <property type="project" value="TreeGrafter"/>
</dbReference>
<evidence type="ECO:0000313" key="8">
    <source>
        <dbReference type="EMBL" id="KDQ13475.1"/>
    </source>
</evidence>
<name>A0A067MFJ8_BOTB1</name>
<evidence type="ECO:0000256" key="4">
    <source>
        <dbReference type="ARBA" id="ARBA00022833"/>
    </source>
</evidence>
<dbReference type="HOGENOM" id="CLU_041821_1_0_1"/>
<accession>A0A067MFJ8</accession>
<feature type="region of interest" description="Disordered" evidence="7">
    <location>
        <begin position="206"/>
        <end position="239"/>
    </location>
</feature>
<feature type="region of interest" description="Disordered" evidence="7">
    <location>
        <begin position="60"/>
        <end position="168"/>
    </location>
</feature>
<comment type="subcellular location">
    <subcellularLocation>
        <location evidence="1">Nucleus</location>
    </subcellularLocation>
</comment>
<keyword evidence="4" id="KW-0862">Zinc</keyword>
<dbReference type="InterPro" id="IPR036236">
    <property type="entry name" value="Znf_C2H2_sf"/>
</dbReference>
<sequence length="289" mass="31357">MADVRALLKAKREQRVSHPFAAYNSSGQLRCSACSAQVKHASAWEGHLGSKVHRTNVARLKEEENRREKRKAEEAATTRAVNGAGGGMVVDESVDNASASKKRRVEGDMDVGGDEDDEPPASSGFPANFFSDPSRAPPPRAAASDDEDEDGAGIGTGATPTQAPTNTTLDAEWDAFSRTVLSAPKAPADADAYAHATVFAEPELITAQTDDGFPSSVLTKEPQPEEKVEETEDQIRKRKEQEEKELIMDRILEEERAQEDADGRVVALKARLEYVKRKRAEARAAKGKS</sequence>
<dbReference type="EMBL" id="KL198043">
    <property type="protein sequence ID" value="KDQ13475.1"/>
    <property type="molecule type" value="Genomic_DNA"/>
</dbReference>
<dbReference type="InterPro" id="IPR040050">
    <property type="entry name" value="ZNF830-like"/>
</dbReference>
<protein>
    <submittedName>
        <fullName evidence="8">Uncharacterized protein</fullName>
    </submittedName>
</protein>
<evidence type="ECO:0000256" key="1">
    <source>
        <dbReference type="ARBA" id="ARBA00004123"/>
    </source>
</evidence>
<proteinExistence type="predicted"/>